<keyword evidence="2" id="KW-1185">Reference proteome</keyword>
<protein>
    <submittedName>
        <fullName evidence="1">Uncharacterized protein</fullName>
    </submittedName>
</protein>
<gene>
    <name evidence="1" type="ORF">V5O48_011949</name>
</gene>
<evidence type="ECO:0000313" key="2">
    <source>
        <dbReference type="Proteomes" id="UP001465976"/>
    </source>
</evidence>
<organism evidence="1 2">
    <name type="scientific">Marasmius crinis-equi</name>
    <dbReference type="NCBI Taxonomy" id="585013"/>
    <lineage>
        <taxon>Eukaryota</taxon>
        <taxon>Fungi</taxon>
        <taxon>Dikarya</taxon>
        <taxon>Basidiomycota</taxon>
        <taxon>Agaricomycotina</taxon>
        <taxon>Agaricomycetes</taxon>
        <taxon>Agaricomycetidae</taxon>
        <taxon>Agaricales</taxon>
        <taxon>Marasmiineae</taxon>
        <taxon>Marasmiaceae</taxon>
        <taxon>Marasmius</taxon>
    </lineage>
</organism>
<sequence>MKEGYADGETWDIVTGVTNPGTDTAEQKSHRKKDTVAFTVIRFLLSPSIRSIIDGLSTSSGSTAFATLKAKYKDTTWSRRITLQKALHSVTHDPSKPIDVYISAMKTARQQLTDIGVDVDDTYYKDLLLSNLHKDYIQVHTTLLTSATSGPALQTVSQVVDLSSGLTLMLLSSNRNLWMPNLRYLGLME</sequence>
<accession>A0ABR3F447</accession>
<dbReference type="Proteomes" id="UP001465976">
    <property type="component" value="Unassembled WGS sequence"/>
</dbReference>
<proteinExistence type="predicted"/>
<dbReference type="EMBL" id="JBAHYK010001009">
    <property type="protein sequence ID" value="KAL0570011.1"/>
    <property type="molecule type" value="Genomic_DNA"/>
</dbReference>
<evidence type="ECO:0000313" key="1">
    <source>
        <dbReference type="EMBL" id="KAL0570011.1"/>
    </source>
</evidence>
<reference evidence="1 2" key="1">
    <citation type="submission" date="2024-02" db="EMBL/GenBank/DDBJ databases">
        <title>A draft genome for the cacao thread blight pathogen Marasmius crinis-equi.</title>
        <authorList>
            <person name="Cohen S.P."/>
            <person name="Baruah I.K."/>
            <person name="Amoako-Attah I."/>
            <person name="Bukari Y."/>
            <person name="Meinhardt L.W."/>
            <person name="Bailey B.A."/>
        </authorList>
    </citation>
    <scope>NUCLEOTIDE SEQUENCE [LARGE SCALE GENOMIC DNA]</scope>
    <source>
        <strain evidence="1 2">GH-76</strain>
    </source>
</reference>
<name>A0ABR3F447_9AGAR</name>
<dbReference type="Pfam" id="PF14223">
    <property type="entry name" value="Retrotran_gag_2"/>
    <property type="match status" value="1"/>
</dbReference>
<comment type="caution">
    <text evidence="1">The sequence shown here is derived from an EMBL/GenBank/DDBJ whole genome shotgun (WGS) entry which is preliminary data.</text>
</comment>